<accession>A0A0S2FCD8</accession>
<protein>
    <submittedName>
        <fullName evidence="1">Uncharacterized protein</fullName>
    </submittedName>
</protein>
<dbReference type="KEGG" id="lab:LA76x_3087"/>
<dbReference type="STRING" id="84531.LA76x_3087"/>
<evidence type="ECO:0000313" key="2">
    <source>
        <dbReference type="Proteomes" id="UP000060787"/>
    </source>
</evidence>
<dbReference type="PATRIC" id="fig|84531.8.peg.3095"/>
<dbReference type="EMBL" id="CP011129">
    <property type="protein sequence ID" value="ALN81215.1"/>
    <property type="molecule type" value="Genomic_DNA"/>
</dbReference>
<dbReference type="AlphaFoldDB" id="A0A0S2FCD8"/>
<sequence length="43" mass="5210">MFRDACRDVIMTMRTALNRAVMRIAIGYRCHRIKRFHPCVRED</sequence>
<name>A0A0S2FCD8_LYSAN</name>
<dbReference type="Proteomes" id="UP000060787">
    <property type="component" value="Chromosome"/>
</dbReference>
<evidence type="ECO:0000313" key="1">
    <source>
        <dbReference type="EMBL" id="ALN81215.1"/>
    </source>
</evidence>
<organism evidence="1 2">
    <name type="scientific">Lysobacter antibioticus</name>
    <dbReference type="NCBI Taxonomy" id="84531"/>
    <lineage>
        <taxon>Bacteria</taxon>
        <taxon>Pseudomonadati</taxon>
        <taxon>Pseudomonadota</taxon>
        <taxon>Gammaproteobacteria</taxon>
        <taxon>Lysobacterales</taxon>
        <taxon>Lysobacteraceae</taxon>
        <taxon>Lysobacter</taxon>
    </lineage>
</organism>
<gene>
    <name evidence="1" type="ORF">LA76x_3087</name>
</gene>
<reference evidence="1 2" key="1">
    <citation type="journal article" date="2015" name="BMC Genomics">
        <title>Comparative genomics and metabolic profiling of the genus Lysobacter.</title>
        <authorList>
            <person name="de Bruijn I."/>
            <person name="Cheng X."/>
            <person name="de Jager V."/>
            <person name="Exposito R.G."/>
            <person name="Watrous J."/>
            <person name="Patel N."/>
            <person name="Postma J."/>
            <person name="Dorrestein P.C."/>
            <person name="Kobayashi D."/>
            <person name="Raaijmakers J.M."/>
        </authorList>
    </citation>
    <scope>NUCLEOTIDE SEQUENCE [LARGE SCALE GENOMIC DNA]</scope>
    <source>
        <strain evidence="1 2">76</strain>
    </source>
</reference>
<proteinExistence type="predicted"/>
<keyword evidence="2" id="KW-1185">Reference proteome</keyword>